<dbReference type="EMBL" id="WMEO01000011">
    <property type="protein sequence ID" value="MYL16718.1"/>
    <property type="molecule type" value="Genomic_DNA"/>
</dbReference>
<proteinExistence type="predicted"/>
<feature type="transmembrane region" description="Helical" evidence="1">
    <location>
        <begin position="29"/>
        <end position="48"/>
    </location>
</feature>
<keyword evidence="1" id="KW-0472">Membrane</keyword>
<evidence type="ECO:0000313" key="3">
    <source>
        <dbReference type="EMBL" id="MYL66968.1"/>
    </source>
</evidence>
<keyword evidence="1" id="KW-1133">Transmembrane helix</keyword>
<organism evidence="3 4">
    <name type="scientific">Halorubrum distributum</name>
    <dbReference type="NCBI Taxonomy" id="29283"/>
    <lineage>
        <taxon>Archaea</taxon>
        <taxon>Methanobacteriati</taxon>
        <taxon>Methanobacteriota</taxon>
        <taxon>Stenosarchaea group</taxon>
        <taxon>Halobacteria</taxon>
        <taxon>Halobacteriales</taxon>
        <taxon>Haloferacaceae</taxon>
        <taxon>Halorubrum</taxon>
        <taxon>Halorubrum distributum group</taxon>
    </lineage>
</organism>
<dbReference type="RefSeq" id="WP_159358103.1">
    <property type="nucleotide sequence ID" value="NZ_JAWMCG010000004.1"/>
</dbReference>
<dbReference type="EMBL" id="WMFC01000004">
    <property type="protein sequence ID" value="MYL66968.1"/>
    <property type="molecule type" value="Genomic_DNA"/>
</dbReference>
<name>A0A6B1IJ12_9EURY</name>
<sequence length="52" mass="5589">MTLPSRPRERLGKGDVRSDGRCSVPGAKLTALLLLVALLLLLFLASLVRMLG</sequence>
<dbReference type="AlphaFoldDB" id="A0A6B1IJ12"/>
<evidence type="ECO:0000313" key="4">
    <source>
        <dbReference type="Proteomes" id="UP000452321"/>
    </source>
</evidence>
<evidence type="ECO:0000313" key="5">
    <source>
        <dbReference type="Proteomes" id="UP000460194"/>
    </source>
</evidence>
<accession>A0A6B1IJ12</accession>
<keyword evidence="1" id="KW-0812">Transmembrane</keyword>
<gene>
    <name evidence="3" type="ORF">GLW30_04410</name>
    <name evidence="2" type="ORF">GLW36_08655</name>
</gene>
<comment type="caution">
    <text evidence="3">The sequence shown here is derived from an EMBL/GenBank/DDBJ whole genome shotgun (WGS) entry which is preliminary data.</text>
</comment>
<dbReference type="Proteomes" id="UP000452321">
    <property type="component" value="Unassembled WGS sequence"/>
</dbReference>
<dbReference type="Proteomes" id="UP000460194">
    <property type="component" value="Unassembled WGS sequence"/>
</dbReference>
<reference evidence="4 5" key="1">
    <citation type="submission" date="2019-11" db="EMBL/GenBank/DDBJ databases">
        <title>Genome sequences of 17 halophilic strains isolated from different environments.</title>
        <authorList>
            <person name="Furrow R.E."/>
        </authorList>
    </citation>
    <scope>NUCLEOTIDE SEQUENCE [LARGE SCALE GENOMIC DNA]</scope>
    <source>
        <strain evidence="3 4">22502_06_Cabo</strain>
        <strain evidence="2 5">22517_05_Cabo</strain>
    </source>
</reference>
<protein>
    <submittedName>
        <fullName evidence="3">Uncharacterized protein</fullName>
    </submittedName>
</protein>
<evidence type="ECO:0000256" key="1">
    <source>
        <dbReference type="SAM" id="Phobius"/>
    </source>
</evidence>
<evidence type="ECO:0000313" key="2">
    <source>
        <dbReference type="EMBL" id="MYL16718.1"/>
    </source>
</evidence>